<feature type="region of interest" description="Disordered" evidence="1">
    <location>
        <begin position="53"/>
        <end position="79"/>
    </location>
</feature>
<protein>
    <submittedName>
        <fullName evidence="2">Uncharacterized protein</fullName>
    </submittedName>
</protein>
<sequence>MSNLVTNADIEDVLSSIRRLVSEEARPQVAPPVAQGMGRLVLTPALRVMETVAPDEDSDQQGNQPDSSADDACAGGDLPQPELVEAHELLGVKPDDTGRRNLEARIAELEAVISDAGGVWEQDGEEGSANAGDALESLPWDGSLAEPDPVEEAPFQNVEESVVSATIARFAVPDEFTGAADTLSGDTDPSDMVEVEPDFEPDDYEPEALGYVEEAEPHTEPVTEEVLEETLAGQDVVVDEDMLRALVAEIVREELQGKLGERITRNVRKLVRREILRALASQDME</sequence>
<dbReference type="OrthoDB" id="7875768at2"/>
<evidence type="ECO:0000256" key="1">
    <source>
        <dbReference type="SAM" id="MobiDB-lite"/>
    </source>
</evidence>
<organism evidence="2 3">
    <name type="scientific">Thalassovita litoralis</name>
    <dbReference type="NCBI Taxonomy" id="1010611"/>
    <lineage>
        <taxon>Bacteria</taxon>
        <taxon>Pseudomonadati</taxon>
        <taxon>Pseudomonadota</taxon>
        <taxon>Alphaproteobacteria</taxon>
        <taxon>Rhodobacterales</taxon>
        <taxon>Roseobacteraceae</taxon>
        <taxon>Thalassovita</taxon>
    </lineage>
</organism>
<dbReference type="EMBL" id="FXTO01000025">
    <property type="protein sequence ID" value="SMO92492.1"/>
    <property type="molecule type" value="Genomic_DNA"/>
</dbReference>
<feature type="compositionally biased region" description="Low complexity" evidence="1">
    <location>
        <begin position="66"/>
        <end position="77"/>
    </location>
</feature>
<evidence type="ECO:0000313" key="3">
    <source>
        <dbReference type="Proteomes" id="UP000316030"/>
    </source>
</evidence>
<proteinExistence type="predicted"/>
<accession>A0A521F8F4</accession>
<dbReference type="AlphaFoldDB" id="A0A521F8F4"/>
<reference evidence="2 3" key="1">
    <citation type="submission" date="2017-05" db="EMBL/GenBank/DDBJ databases">
        <authorList>
            <person name="Varghese N."/>
            <person name="Submissions S."/>
        </authorList>
    </citation>
    <scope>NUCLEOTIDE SEQUENCE [LARGE SCALE GENOMIC DNA]</scope>
    <source>
        <strain evidence="2 3">DSM 29506</strain>
    </source>
</reference>
<dbReference type="RefSeq" id="WP_142494289.1">
    <property type="nucleotide sequence ID" value="NZ_FXTO01000025.1"/>
</dbReference>
<keyword evidence="3" id="KW-1185">Reference proteome</keyword>
<dbReference type="Proteomes" id="UP000316030">
    <property type="component" value="Unassembled WGS sequence"/>
</dbReference>
<evidence type="ECO:0000313" key="2">
    <source>
        <dbReference type="EMBL" id="SMO92492.1"/>
    </source>
</evidence>
<name>A0A521F8F4_9RHOB</name>
<gene>
    <name evidence="2" type="ORF">SAMN06265173_1256</name>
</gene>